<gene>
    <name evidence="5" type="ORF">FB471_6377</name>
</gene>
<evidence type="ECO:0000313" key="6">
    <source>
        <dbReference type="Proteomes" id="UP000320876"/>
    </source>
</evidence>
<keyword evidence="2 5" id="KW-0808">Transferase</keyword>
<dbReference type="GO" id="GO:0008168">
    <property type="term" value="F:methyltransferase activity"/>
    <property type="evidence" value="ECO:0007669"/>
    <property type="project" value="UniProtKB-KW"/>
</dbReference>
<keyword evidence="1 5" id="KW-0489">Methyltransferase</keyword>
<proteinExistence type="predicted"/>
<evidence type="ECO:0000313" key="5">
    <source>
        <dbReference type="EMBL" id="TQI94219.1"/>
    </source>
</evidence>
<dbReference type="EMBL" id="VFML01000002">
    <property type="protein sequence ID" value="TQI94219.1"/>
    <property type="molecule type" value="Genomic_DNA"/>
</dbReference>
<dbReference type="InterPro" id="IPR029063">
    <property type="entry name" value="SAM-dependent_MTases_sf"/>
</dbReference>
<evidence type="ECO:0000256" key="2">
    <source>
        <dbReference type="ARBA" id="ARBA00022679"/>
    </source>
</evidence>
<dbReference type="AlphaFoldDB" id="A0A542CTS5"/>
<comment type="caution">
    <text evidence="5">The sequence shown here is derived from an EMBL/GenBank/DDBJ whole genome shotgun (WGS) entry which is preliminary data.</text>
</comment>
<sequence>MPFSHNDHYHPLLLRRLPAGARSALDVGCGTGTLARRLAARGIDVDGVDPAAEVIDMARALGSPGPGRISYHRADVREHALPAGYYDYISCLASLHHMPFGTVTMLRDALAPGGVLVVLGPAKPRAVTDWGTWIAAAPANLVARGIVAAAERLNGGPEPRVRAPVSDWDESMTDVRRNAARLLPGSTVRTLLFWRYLLTYREPAVTS</sequence>
<organism evidence="5 6">
    <name type="scientific">Amycolatopsis cihanbeyliensis</name>
    <dbReference type="NCBI Taxonomy" id="1128664"/>
    <lineage>
        <taxon>Bacteria</taxon>
        <taxon>Bacillati</taxon>
        <taxon>Actinomycetota</taxon>
        <taxon>Actinomycetes</taxon>
        <taxon>Pseudonocardiales</taxon>
        <taxon>Pseudonocardiaceae</taxon>
        <taxon>Amycolatopsis</taxon>
    </lineage>
</organism>
<accession>A0A542CTS5</accession>
<protein>
    <submittedName>
        <fullName evidence="5">Methyltransferase family protein</fullName>
    </submittedName>
</protein>
<feature type="domain" description="Methyltransferase" evidence="4">
    <location>
        <begin position="25"/>
        <end position="114"/>
    </location>
</feature>
<keyword evidence="6" id="KW-1185">Reference proteome</keyword>
<keyword evidence="3" id="KW-0949">S-adenosyl-L-methionine</keyword>
<dbReference type="OrthoDB" id="6064711at2"/>
<reference evidence="5 6" key="1">
    <citation type="submission" date="2019-06" db="EMBL/GenBank/DDBJ databases">
        <title>Sequencing the genomes of 1000 actinobacteria strains.</title>
        <authorList>
            <person name="Klenk H.-P."/>
        </authorList>
    </citation>
    <scope>NUCLEOTIDE SEQUENCE [LARGE SCALE GENOMIC DNA]</scope>
    <source>
        <strain evidence="5 6">DSM 45679</strain>
    </source>
</reference>
<dbReference type="RefSeq" id="WP_142003473.1">
    <property type="nucleotide sequence ID" value="NZ_VFML01000002.1"/>
</dbReference>
<name>A0A542CTS5_AMYCI</name>
<evidence type="ECO:0000256" key="3">
    <source>
        <dbReference type="ARBA" id="ARBA00022691"/>
    </source>
</evidence>
<dbReference type="PANTHER" id="PTHR43464">
    <property type="entry name" value="METHYLTRANSFERASE"/>
    <property type="match status" value="1"/>
</dbReference>
<dbReference type="CDD" id="cd02440">
    <property type="entry name" value="AdoMet_MTases"/>
    <property type="match status" value="1"/>
</dbReference>
<dbReference type="InterPro" id="IPR041698">
    <property type="entry name" value="Methyltransf_25"/>
</dbReference>
<dbReference type="Gene3D" id="3.40.50.150">
    <property type="entry name" value="Vaccinia Virus protein VP39"/>
    <property type="match status" value="1"/>
</dbReference>
<dbReference type="Pfam" id="PF13649">
    <property type="entry name" value="Methyltransf_25"/>
    <property type="match status" value="1"/>
</dbReference>
<dbReference type="SUPFAM" id="SSF53335">
    <property type="entry name" value="S-adenosyl-L-methionine-dependent methyltransferases"/>
    <property type="match status" value="1"/>
</dbReference>
<dbReference type="Proteomes" id="UP000320876">
    <property type="component" value="Unassembled WGS sequence"/>
</dbReference>
<evidence type="ECO:0000259" key="4">
    <source>
        <dbReference type="Pfam" id="PF13649"/>
    </source>
</evidence>
<dbReference type="GO" id="GO:0032259">
    <property type="term" value="P:methylation"/>
    <property type="evidence" value="ECO:0007669"/>
    <property type="project" value="UniProtKB-KW"/>
</dbReference>
<evidence type="ECO:0000256" key="1">
    <source>
        <dbReference type="ARBA" id="ARBA00022603"/>
    </source>
</evidence>
<dbReference type="PANTHER" id="PTHR43464:SF19">
    <property type="entry name" value="UBIQUINONE BIOSYNTHESIS O-METHYLTRANSFERASE, MITOCHONDRIAL"/>
    <property type="match status" value="1"/>
</dbReference>